<name>A0A9D4MZL4_DREPO</name>
<organism evidence="1 2">
    <name type="scientific">Dreissena polymorpha</name>
    <name type="common">Zebra mussel</name>
    <name type="synonym">Mytilus polymorpha</name>
    <dbReference type="NCBI Taxonomy" id="45954"/>
    <lineage>
        <taxon>Eukaryota</taxon>
        <taxon>Metazoa</taxon>
        <taxon>Spiralia</taxon>
        <taxon>Lophotrochozoa</taxon>
        <taxon>Mollusca</taxon>
        <taxon>Bivalvia</taxon>
        <taxon>Autobranchia</taxon>
        <taxon>Heteroconchia</taxon>
        <taxon>Euheterodonta</taxon>
        <taxon>Imparidentia</taxon>
        <taxon>Neoheterodontei</taxon>
        <taxon>Myida</taxon>
        <taxon>Dreissenoidea</taxon>
        <taxon>Dreissenidae</taxon>
        <taxon>Dreissena</taxon>
    </lineage>
</organism>
<protein>
    <submittedName>
        <fullName evidence="1">Uncharacterized protein</fullName>
    </submittedName>
</protein>
<gene>
    <name evidence="1" type="ORF">DPMN_008039</name>
</gene>
<reference evidence="1" key="2">
    <citation type="submission" date="2020-11" db="EMBL/GenBank/DDBJ databases">
        <authorList>
            <person name="McCartney M.A."/>
            <person name="Auch B."/>
            <person name="Kono T."/>
            <person name="Mallez S."/>
            <person name="Becker A."/>
            <person name="Gohl D.M."/>
            <person name="Silverstein K.A.T."/>
            <person name="Koren S."/>
            <person name="Bechman K.B."/>
            <person name="Herman A."/>
            <person name="Abrahante J.E."/>
            <person name="Garbe J."/>
        </authorList>
    </citation>
    <scope>NUCLEOTIDE SEQUENCE</scope>
    <source>
        <strain evidence="1">Duluth1</strain>
        <tissue evidence="1">Whole animal</tissue>
    </source>
</reference>
<sequence length="65" mass="7648">MDREALGKWSCISRVEDRVDREAIGGDRIYIFTRSEPDPLDLYLSYVRSQHDLTLTSIRFDIQID</sequence>
<comment type="caution">
    <text evidence="1">The sequence shown here is derived from an EMBL/GenBank/DDBJ whole genome shotgun (WGS) entry which is preliminary data.</text>
</comment>
<reference evidence="1" key="1">
    <citation type="journal article" date="2019" name="bioRxiv">
        <title>The Genome of the Zebra Mussel, Dreissena polymorpha: A Resource for Invasive Species Research.</title>
        <authorList>
            <person name="McCartney M.A."/>
            <person name="Auch B."/>
            <person name="Kono T."/>
            <person name="Mallez S."/>
            <person name="Zhang Y."/>
            <person name="Obille A."/>
            <person name="Becker A."/>
            <person name="Abrahante J.E."/>
            <person name="Garbe J."/>
            <person name="Badalamenti J.P."/>
            <person name="Herman A."/>
            <person name="Mangelson H."/>
            <person name="Liachko I."/>
            <person name="Sullivan S."/>
            <person name="Sone E.D."/>
            <person name="Koren S."/>
            <person name="Silverstein K.A.T."/>
            <person name="Beckman K.B."/>
            <person name="Gohl D.M."/>
        </authorList>
    </citation>
    <scope>NUCLEOTIDE SEQUENCE</scope>
    <source>
        <strain evidence="1">Duluth1</strain>
        <tissue evidence="1">Whole animal</tissue>
    </source>
</reference>
<dbReference type="AlphaFoldDB" id="A0A9D4MZL4"/>
<dbReference type="EMBL" id="JAIWYP010000001">
    <property type="protein sequence ID" value="KAH3884067.1"/>
    <property type="molecule type" value="Genomic_DNA"/>
</dbReference>
<proteinExistence type="predicted"/>
<dbReference type="Proteomes" id="UP000828390">
    <property type="component" value="Unassembled WGS sequence"/>
</dbReference>
<accession>A0A9D4MZL4</accession>
<evidence type="ECO:0000313" key="2">
    <source>
        <dbReference type="Proteomes" id="UP000828390"/>
    </source>
</evidence>
<evidence type="ECO:0000313" key="1">
    <source>
        <dbReference type="EMBL" id="KAH3884067.1"/>
    </source>
</evidence>
<keyword evidence="2" id="KW-1185">Reference proteome</keyword>